<proteinExistence type="predicted"/>
<gene>
    <name evidence="1" type="ORF">ZEAMMB73_Zm00001d004326</name>
</gene>
<evidence type="ECO:0000313" key="1">
    <source>
        <dbReference type="EMBL" id="ONM18728.1"/>
    </source>
</evidence>
<reference evidence="1" key="1">
    <citation type="submission" date="2015-12" db="EMBL/GenBank/DDBJ databases">
        <title>Update maize B73 reference genome by single molecule sequencing technologies.</title>
        <authorList>
            <consortium name="Maize Genome Sequencing Project"/>
            <person name="Ware D."/>
        </authorList>
    </citation>
    <scope>NUCLEOTIDE SEQUENCE [LARGE SCALE GENOMIC DNA]</scope>
    <source>
        <tissue evidence="1">Seedling</tissue>
    </source>
</reference>
<sequence length="54" mass="6274">MHRQPILNNVHYLVLIYDECHVCSGDCHVYSDDCHVSCSCMLKVHYLVHVLSML</sequence>
<organism evidence="1">
    <name type="scientific">Zea mays</name>
    <name type="common">Maize</name>
    <dbReference type="NCBI Taxonomy" id="4577"/>
    <lineage>
        <taxon>Eukaryota</taxon>
        <taxon>Viridiplantae</taxon>
        <taxon>Streptophyta</taxon>
        <taxon>Embryophyta</taxon>
        <taxon>Tracheophyta</taxon>
        <taxon>Spermatophyta</taxon>
        <taxon>Magnoliopsida</taxon>
        <taxon>Liliopsida</taxon>
        <taxon>Poales</taxon>
        <taxon>Poaceae</taxon>
        <taxon>PACMAD clade</taxon>
        <taxon>Panicoideae</taxon>
        <taxon>Andropogonodae</taxon>
        <taxon>Andropogoneae</taxon>
        <taxon>Tripsacinae</taxon>
        <taxon>Zea</taxon>
    </lineage>
</organism>
<protein>
    <submittedName>
        <fullName evidence="1">Low-molecular-weight cysteine-rich protein LCR68</fullName>
    </submittedName>
</protein>
<accession>A0A1D6EET9</accession>
<dbReference type="AlphaFoldDB" id="A0A1D6EET9"/>
<name>A0A1D6EET9_MAIZE</name>
<dbReference type="EMBL" id="CM007648">
    <property type="protein sequence ID" value="ONM18728.1"/>
    <property type="molecule type" value="Genomic_DNA"/>
</dbReference>